<dbReference type="GO" id="GO:0070072">
    <property type="term" value="P:vacuolar proton-transporting V-type ATPase complex assembly"/>
    <property type="evidence" value="ECO:0007669"/>
    <property type="project" value="InterPro"/>
</dbReference>
<dbReference type="AlphaFoldDB" id="A0A9N9FG19"/>
<evidence type="ECO:0000256" key="3">
    <source>
        <dbReference type="ARBA" id="ARBA00022989"/>
    </source>
</evidence>
<gene>
    <name evidence="7" type="ORF">ALEPTO_LOCUS5046</name>
</gene>
<dbReference type="InterPro" id="IPR019013">
    <property type="entry name" value="Vma21"/>
</dbReference>
<dbReference type="EMBL" id="CAJVPS010001315">
    <property type="protein sequence ID" value="CAG8533351.1"/>
    <property type="molecule type" value="Genomic_DNA"/>
</dbReference>
<dbReference type="PANTHER" id="PTHR31792">
    <property type="entry name" value="VACUOLAR ATPASE ASSEMBLY INTEGRAL MEMBRANE PROTEIN VMA21"/>
    <property type="match status" value="1"/>
</dbReference>
<keyword evidence="3 6" id="KW-1133">Transmembrane helix</keyword>
<protein>
    <submittedName>
        <fullName evidence="7">13019_t:CDS:1</fullName>
    </submittedName>
</protein>
<dbReference type="GO" id="GO:0005789">
    <property type="term" value="C:endoplasmic reticulum membrane"/>
    <property type="evidence" value="ECO:0007669"/>
    <property type="project" value="TreeGrafter"/>
</dbReference>
<accession>A0A9N9FG19</accession>
<dbReference type="OrthoDB" id="160405at2759"/>
<evidence type="ECO:0000313" key="7">
    <source>
        <dbReference type="EMBL" id="CAG8533351.1"/>
    </source>
</evidence>
<feature type="transmembrane region" description="Helical" evidence="6">
    <location>
        <begin position="52"/>
        <end position="71"/>
    </location>
</feature>
<proteinExistence type="predicted"/>
<reference evidence="7" key="1">
    <citation type="submission" date="2021-06" db="EMBL/GenBank/DDBJ databases">
        <authorList>
            <person name="Kallberg Y."/>
            <person name="Tangrot J."/>
            <person name="Rosling A."/>
        </authorList>
    </citation>
    <scope>NUCLEOTIDE SEQUENCE</scope>
    <source>
        <strain evidence="7">FL130A</strain>
    </source>
</reference>
<name>A0A9N9FG19_9GLOM</name>
<dbReference type="Proteomes" id="UP000789508">
    <property type="component" value="Unassembled WGS sequence"/>
</dbReference>
<keyword evidence="2" id="KW-0256">Endoplasmic reticulum</keyword>
<evidence type="ECO:0000256" key="4">
    <source>
        <dbReference type="ARBA" id="ARBA00023136"/>
    </source>
</evidence>
<dbReference type="PANTHER" id="PTHR31792:SF3">
    <property type="entry name" value="VACUOLAR ATPASE ASSEMBLY INTEGRAL MEMBRANE PROTEIN VMA21"/>
    <property type="match status" value="1"/>
</dbReference>
<keyword evidence="5" id="KW-0968">Cytoplasmic vesicle</keyword>
<keyword evidence="1 6" id="KW-0812">Transmembrane</keyword>
<feature type="transmembrane region" description="Helical" evidence="6">
    <location>
        <begin position="20"/>
        <end position="40"/>
    </location>
</feature>
<keyword evidence="8" id="KW-1185">Reference proteome</keyword>
<organism evidence="7 8">
    <name type="scientific">Ambispora leptoticha</name>
    <dbReference type="NCBI Taxonomy" id="144679"/>
    <lineage>
        <taxon>Eukaryota</taxon>
        <taxon>Fungi</taxon>
        <taxon>Fungi incertae sedis</taxon>
        <taxon>Mucoromycota</taxon>
        <taxon>Glomeromycotina</taxon>
        <taxon>Glomeromycetes</taxon>
        <taxon>Archaeosporales</taxon>
        <taxon>Ambisporaceae</taxon>
        <taxon>Ambispora</taxon>
    </lineage>
</organism>
<evidence type="ECO:0000256" key="5">
    <source>
        <dbReference type="ARBA" id="ARBA00023329"/>
    </source>
</evidence>
<sequence length="84" mass="9347">MSGSRTIGQEVPRHVVVKLFLHTSLMVILPIATYFLSSFYYFQGENNTTKAAIAAVLVANLVVASFVVTAFREDKVEPSRLKKE</sequence>
<evidence type="ECO:0000256" key="2">
    <source>
        <dbReference type="ARBA" id="ARBA00022824"/>
    </source>
</evidence>
<dbReference type="Pfam" id="PF09446">
    <property type="entry name" value="VMA21"/>
    <property type="match status" value="1"/>
</dbReference>
<comment type="caution">
    <text evidence="7">The sequence shown here is derived from an EMBL/GenBank/DDBJ whole genome shotgun (WGS) entry which is preliminary data.</text>
</comment>
<dbReference type="GO" id="GO:0031410">
    <property type="term" value="C:cytoplasmic vesicle"/>
    <property type="evidence" value="ECO:0007669"/>
    <property type="project" value="UniProtKB-KW"/>
</dbReference>
<keyword evidence="4 6" id="KW-0472">Membrane</keyword>
<evidence type="ECO:0000256" key="6">
    <source>
        <dbReference type="SAM" id="Phobius"/>
    </source>
</evidence>
<evidence type="ECO:0000313" key="8">
    <source>
        <dbReference type="Proteomes" id="UP000789508"/>
    </source>
</evidence>
<evidence type="ECO:0000256" key="1">
    <source>
        <dbReference type="ARBA" id="ARBA00022692"/>
    </source>
</evidence>